<dbReference type="InterPro" id="IPR036736">
    <property type="entry name" value="ACP-like_sf"/>
</dbReference>
<dbReference type="Pfam" id="PF00668">
    <property type="entry name" value="Condensation"/>
    <property type="match status" value="3"/>
</dbReference>
<evidence type="ECO:0000256" key="3">
    <source>
        <dbReference type="ARBA" id="ARBA00022553"/>
    </source>
</evidence>
<dbReference type="CDD" id="cd05930">
    <property type="entry name" value="A_NRPS"/>
    <property type="match status" value="1"/>
</dbReference>
<feature type="domain" description="Carrier" evidence="5">
    <location>
        <begin position="1976"/>
        <end position="2051"/>
    </location>
</feature>
<dbReference type="InterPro" id="IPR025110">
    <property type="entry name" value="AMP-bd_C"/>
</dbReference>
<dbReference type="Gene3D" id="3.30.300.30">
    <property type="match status" value="1"/>
</dbReference>
<dbReference type="SUPFAM" id="SSF56801">
    <property type="entry name" value="Acetyl-CoA synthetase-like"/>
    <property type="match status" value="1"/>
</dbReference>
<gene>
    <name evidence="6" type="ORF">GCM10007898_14770</name>
</gene>
<dbReference type="EMBL" id="BSOA01000013">
    <property type="protein sequence ID" value="GLQ87909.1"/>
    <property type="molecule type" value="Genomic_DNA"/>
</dbReference>
<comment type="caution">
    <text evidence="6">The sequence shown here is derived from an EMBL/GenBank/DDBJ whole genome shotgun (WGS) entry which is preliminary data.</text>
</comment>
<dbReference type="InterPro" id="IPR001242">
    <property type="entry name" value="Condensation_dom"/>
</dbReference>
<dbReference type="Pfam" id="PF02668">
    <property type="entry name" value="TauD"/>
    <property type="match status" value="1"/>
</dbReference>
<dbReference type="InterPro" id="IPR006162">
    <property type="entry name" value="Ppantetheine_attach_site"/>
</dbReference>
<dbReference type="PROSITE" id="PS50075">
    <property type="entry name" value="CARRIER"/>
    <property type="match status" value="2"/>
</dbReference>
<dbReference type="InterPro" id="IPR010071">
    <property type="entry name" value="AA_adenyl_dom"/>
</dbReference>
<evidence type="ECO:0000313" key="7">
    <source>
        <dbReference type="Proteomes" id="UP001156627"/>
    </source>
</evidence>
<dbReference type="PROSITE" id="PS00455">
    <property type="entry name" value="AMP_BINDING"/>
    <property type="match status" value="1"/>
</dbReference>
<sequence length="2871" mass="317037">MLVVSHLVADAASLRLLCAQLARHYTAFRTGENLPGPAQPVLQYGDYAIWQRRQIDSEAFDTPMAYWLDKLGGRLPRLRLAGDYAPARLTDLRGAVAELRLPLELTNQLRAFSKQHGSTVYIVLLCVFLLELYRYSSQEDLLVGTPVAGRTHPAFRELVGPMANILVLRHQLAPGERFLDLLAQAKQTWAEALSHDVPFECLLRKLRPERTPARSLFQAMLDVQMEADAQASWQLEGQAAEPVAFDTGAANFDLHLTLTERNQALEGVLIYKSGLFSANTAQQIARDIPELVARIIAGPERSIETLLGPRPRIKPSVVVAGNFLIDPVVEMLDAWLERLQVSAHLTTIPMDGMVPALLDHDSPLNRNRDGINLVLISPTSSPGAPAARQMFLDALRARMPGSRELCCVLLQHATGTQVGEAEEAAWLTALHGMPGVVLKDFRQLAAWYGVSEISEPAAEAAAQLPYAESYCVALGTHLARHAWRSLVRPPKVFVVDCDHTLWEGVCSEQAIAELGVDEGRARFQQLLLAQVQSGALLCLCSRNEEADVLRVLQEHPHMLVRMDAIATYRINHLSKAQNIASIAMELNLNPDDFVFIDDDPLECADVAQRLPGVCWLQFPRERAAIGHWLDQLWMLDIAKAGVEATLRASFYAQSEQRAAHAARYATLRALLQDSQLRYGIRVAASADDERVAELTRRTNQFNLHKQPLDTTQATTWRMQPDGRVWVMSASDRFGDYGTVGVVMARREHATLRIVQFLLSCRAMNRGLEYALMRFIVAKAREEGANLVQLPFHATPKNRPARLFMDGLAQACGTVGKPEHGCRLDLDAIDAGVDALESALLDKPFAQTGDLAEIPVQEAAPAPEQQAMREQAGVLRELAAAWPVLPAIRRLIRRREHARDTGVAYAAAQTDAQRLLAEIVGEHLNVEQLGIHDDLFALGMDSLRALQVASSLQKRGHAIGIDDVFERRTIEELAALCGTPAAIPASPQLDRAPFQDAGLGEDEIEQLRGQGIEDAYPLSSTQAGMVFHAERDIESPLYQVIDSFKLRGPFRGALFAQALSYATARHPALRTAYQLARYERPMQLVYRDIDIPLQMIDLRAEQPDDQSTLFEAWLRAETTRRFDIGEPPLVRYTVHRFAEDVFQVSLTQHHAMLDGWSLNSLIKELLTVYARLLAGRALPAPQPPQPSFAHFIQREQSALSAPEQRMFWQRKLANLEASPLPYWPGQQAAQGIVAEATHVVIPLALGSALFDVARRAGTPIKSVLLAAHLRVVMYLTGRTDVVTGLLVNGRMEGGQGEQALGLFVNSVPLRARFNSGSWLDLVRLAFVLERELQPHRLYPLSSLQRITTVNPLFEFLFTFTHFHVLEGVREQRDFEVLDTLNFVRDNIPLQAFFDIDPFNERHVRLMLGYDAARIPPAELDRIAALYLELLGDIAAQPERSCFMPDLPKALAQHLKAGTQPAPADGAFVSVPRQIAAQARRRPDKIAIAGDDWQLSYAALDRHAAMLAHALRQRGIGPECVVGVAMENGPLAVLAMLGIWRAGAAYLPIDPSYPAARVAGMLHDSAVTTLLCEHGTATLVTSVQGLDILPIEMLLAEPPLCVPVHAAIGDVDADALAYVIYTSGSTGRPKGVMIAHGTLAALFRHGGARFGFDAADVWSLFHSLSFDFSVWELWSPLVSGGTLVPIPDMQRLDPQALQHYLLRHQVSVLNLTPSAISRLLTGPRPLSELVGGWSVKRLIAGGEALPEPLGKQWLDAGVTLWNFYGPTEATVWTCAFQVRDAHDLERLGEPFAHVALGVMSAALQLAPVAVAGEMVIGGGLARGYHRQPALTADRFRPDPFSLQPGGRLYRTGDLGRYRQDGAMQFVGRMDQQRKIRGYRVELGEIEAALSQHPGIDQAVCVGSAADEPVLLAYYTCKAPSMPGQDELRQLLAQHLPAHMMPSRLIELAALPLSPNGKIDRKALAKPPAVAVDEPAAIHALSTDERLVANVWSAVLGVRVEQPQANFFDLGGDSLKAVQVTARLRLHAGDALPLRALFQHATLEAYAAVLPRYRGSVSALLEHFPAVGAKAEMAPLTQAQRRLWLVDQLVGERAVYNIPLVFACRGRLDLAALEAALRQVMGRQRMLSAHVVMYDGEPHQTYSHDHLVPVRRLSLREGLSGKQDELQRRQEIERHILAEVQLPFELEAGPLIRLSVLEVADEHAYIVAVLHHLIADAWSVAMLRGEIAAQYRAAIEGTAAPAAPLDVEYFDYAIWQQQYLTVQALQGSYAYWQDRLQGGLPPLPLGRGTPGHATRAEAIVRSLHLDQAALQALKTLAHEHQVTLFTVLLSAFKVTLYALSRQADIWIGTGVANRAHPGMEPIVGLFVNTLVFRSQLQPGASFGMTMAAVHEQVTAAQEHQHVPFEELVRIANPARVGRDRPLFHALFELHNAPNPSMTLPGLELEVVDISNGFAKYAISLQLQETPQGLRGVLETDARLCTAEETDALLARFQHIVQDVLRDTRLTLEQLAVTPPGASPEARHNRRQQRLSAAFSRSAGKVQVDGEQADGIRRSLLPGMTRLPLLFQLRGGNFALDKWIRAHRHDVDRELAQHGAILFRGFGIDSAAAMRGVAGALMEQILAENGEHVAVPDGGGVQTPVFYAPESKLLWHNENTFNDRWPRRILFACRRPAPSGGETPLVDSREVFNRLPPAIREAFVRKGVMYVRYYGQRLGLPWSKVFGSESREQVEAQCRAAGFRYQWLDDGSLRTMAVRPAVWRHPESGDWCWCNQAQHWHIACLDATTRAYIVAATEAARYPRACYFGDGTPIPDAVMQDILDVYAGLEVSFPWQQGDVLLVDNMLVAHGRNPYRGERELLVALGDTFRPDEPATAAV</sequence>
<evidence type="ECO:0000256" key="2">
    <source>
        <dbReference type="ARBA" id="ARBA00022450"/>
    </source>
</evidence>
<dbReference type="InterPro" id="IPR042098">
    <property type="entry name" value="TauD-like_sf"/>
</dbReference>
<keyword evidence="3" id="KW-0597">Phosphoprotein</keyword>
<dbReference type="PANTHER" id="PTHR45527:SF1">
    <property type="entry name" value="FATTY ACID SYNTHASE"/>
    <property type="match status" value="1"/>
</dbReference>
<dbReference type="InterPro" id="IPR010037">
    <property type="entry name" value="FkbH_domain"/>
</dbReference>
<dbReference type="Gene3D" id="3.30.559.10">
    <property type="entry name" value="Chloramphenicol acetyltransferase-like domain"/>
    <property type="match status" value="3"/>
</dbReference>
<evidence type="ECO:0000256" key="4">
    <source>
        <dbReference type="ARBA" id="ARBA00023002"/>
    </source>
</evidence>
<dbReference type="Gene3D" id="2.30.38.10">
    <property type="entry name" value="Luciferase, Domain 3"/>
    <property type="match status" value="1"/>
</dbReference>
<dbReference type="Gene3D" id="3.40.630.30">
    <property type="match status" value="1"/>
</dbReference>
<name>A0ABQ5X9J0_9GAMM</name>
<keyword evidence="2" id="KW-0596">Phosphopantetheine</keyword>
<dbReference type="NCBIfam" id="TIGR01733">
    <property type="entry name" value="AA-adenyl-dom"/>
    <property type="match status" value="1"/>
</dbReference>
<keyword evidence="4" id="KW-0560">Oxidoreductase</keyword>
<dbReference type="PROSITE" id="PS00012">
    <property type="entry name" value="PHOSPHOPANTETHEINE"/>
    <property type="match status" value="2"/>
</dbReference>
<dbReference type="Proteomes" id="UP001156627">
    <property type="component" value="Unassembled WGS sequence"/>
</dbReference>
<dbReference type="Gene3D" id="1.10.1200.10">
    <property type="entry name" value="ACP-like"/>
    <property type="match status" value="2"/>
</dbReference>
<dbReference type="InterPro" id="IPR023213">
    <property type="entry name" value="CAT-like_dom_sf"/>
</dbReference>
<feature type="domain" description="Carrier" evidence="5">
    <location>
        <begin position="906"/>
        <end position="980"/>
    </location>
</feature>
<dbReference type="Gene3D" id="3.40.50.980">
    <property type="match status" value="2"/>
</dbReference>
<dbReference type="Gene3D" id="3.60.130.10">
    <property type="entry name" value="Clavaminate synthase-like"/>
    <property type="match status" value="1"/>
</dbReference>
<dbReference type="InterPro" id="IPR036412">
    <property type="entry name" value="HAD-like_sf"/>
</dbReference>
<dbReference type="NCBIfam" id="TIGR01681">
    <property type="entry name" value="HAD-SF-IIIC"/>
    <property type="match status" value="1"/>
</dbReference>
<dbReference type="InterPro" id="IPR045851">
    <property type="entry name" value="AMP-bd_C_sf"/>
</dbReference>
<evidence type="ECO:0000256" key="1">
    <source>
        <dbReference type="ARBA" id="ARBA00001957"/>
    </source>
</evidence>
<dbReference type="InterPro" id="IPR020806">
    <property type="entry name" value="PKS_PP-bd"/>
</dbReference>
<dbReference type="InterPro" id="IPR016181">
    <property type="entry name" value="Acyl_CoA_acyltransferase"/>
</dbReference>
<accession>A0ABQ5X9J0</accession>
<comment type="cofactor">
    <cofactor evidence="1">
        <name>pantetheine 4'-phosphate</name>
        <dbReference type="ChEBI" id="CHEBI:47942"/>
    </cofactor>
</comment>
<organism evidence="6 7">
    <name type="scientific">Dyella flagellata</name>
    <dbReference type="NCBI Taxonomy" id="1867833"/>
    <lineage>
        <taxon>Bacteria</taxon>
        <taxon>Pseudomonadati</taxon>
        <taxon>Pseudomonadota</taxon>
        <taxon>Gammaproteobacteria</taxon>
        <taxon>Lysobacterales</taxon>
        <taxon>Rhodanobacteraceae</taxon>
        <taxon>Dyella</taxon>
    </lineage>
</organism>
<dbReference type="Pfam" id="PF00550">
    <property type="entry name" value="PP-binding"/>
    <property type="match status" value="2"/>
</dbReference>
<evidence type="ECO:0000259" key="5">
    <source>
        <dbReference type="PROSITE" id="PS50075"/>
    </source>
</evidence>
<dbReference type="InterPro" id="IPR023214">
    <property type="entry name" value="HAD_sf"/>
</dbReference>
<dbReference type="SUPFAM" id="SSF55729">
    <property type="entry name" value="Acyl-CoA N-acyltransferases (Nat)"/>
    <property type="match status" value="1"/>
</dbReference>
<dbReference type="PANTHER" id="PTHR45527">
    <property type="entry name" value="NONRIBOSOMAL PEPTIDE SYNTHETASE"/>
    <property type="match status" value="1"/>
</dbReference>
<dbReference type="SUPFAM" id="SSF51197">
    <property type="entry name" value="Clavaminate synthase-like"/>
    <property type="match status" value="1"/>
</dbReference>
<dbReference type="SUPFAM" id="SSF52777">
    <property type="entry name" value="CoA-dependent acyltransferases"/>
    <property type="match status" value="6"/>
</dbReference>
<dbReference type="InterPro" id="IPR000873">
    <property type="entry name" value="AMP-dep_synth/lig_dom"/>
</dbReference>
<dbReference type="InterPro" id="IPR020845">
    <property type="entry name" value="AMP-binding_CS"/>
</dbReference>
<evidence type="ECO:0000313" key="6">
    <source>
        <dbReference type="EMBL" id="GLQ87909.1"/>
    </source>
</evidence>
<dbReference type="Pfam" id="PF00501">
    <property type="entry name" value="AMP-binding"/>
    <property type="match status" value="1"/>
</dbReference>
<reference evidence="7" key="1">
    <citation type="journal article" date="2019" name="Int. J. Syst. Evol. Microbiol.">
        <title>The Global Catalogue of Microorganisms (GCM) 10K type strain sequencing project: providing services to taxonomists for standard genome sequencing and annotation.</title>
        <authorList>
            <consortium name="The Broad Institute Genomics Platform"/>
            <consortium name="The Broad Institute Genome Sequencing Center for Infectious Disease"/>
            <person name="Wu L."/>
            <person name="Ma J."/>
        </authorList>
    </citation>
    <scope>NUCLEOTIDE SEQUENCE [LARGE SCALE GENOMIC DNA]</scope>
    <source>
        <strain evidence="7">NBRC 111981</strain>
    </source>
</reference>
<dbReference type="InterPro" id="IPR003819">
    <property type="entry name" value="TauD/TfdA-like"/>
</dbReference>
<dbReference type="Gene3D" id="3.30.559.30">
    <property type="entry name" value="Nonribosomal peptide synthetase, condensation domain"/>
    <property type="match status" value="3"/>
</dbReference>
<dbReference type="Pfam" id="PF13193">
    <property type="entry name" value="AMP-binding_C"/>
    <property type="match status" value="1"/>
</dbReference>
<dbReference type="Gene3D" id="3.40.50.1000">
    <property type="entry name" value="HAD superfamily/HAD-like"/>
    <property type="match status" value="1"/>
</dbReference>
<keyword evidence="7" id="KW-1185">Reference proteome</keyword>
<dbReference type="SUPFAM" id="SSF56784">
    <property type="entry name" value="HAD-like"/>
    <property type="match status" value="1"/>
</dbReference>
<dbReference type="InterPro" id="IPR009081">
    <property type="entry name" value="PP-bd_ACP"/>
</dbReference>
<dbReference type="NCBIfam" id="TIGR01686">
    <property type="entry name" value="FkbH"/>
    <property type="match status" value="1"/>
</dbReference>
<dbReference type="InterPro" id="IPR010033">
    <property type="entry name" value="HAD_SF_ppase_IIIC"/>
</dbReference>
<dbReference type="CDD" id="cd19531">
    <property type="entry name" value="LCL_NRPS-like"/>
    <property type="match status" value="1"/>
</dbReference>
<proteinExistence type="predicted"/>
<dbReference type="SUPFAM" id="SSF47336">
    <property type="entry name" value="ACP-like"/>
    <property type="match status" value="2"/>
</dbReference>
<dbReference type="SMART" id="SM00823">
    <property type="entry name" value="PKS_PP"/>
    <property type="match status" value="1"/>
</dbReference>
<protein>
    <recommendedName>
        <fullName evidence="5">Carrier domain-containing protein</fullName>
    </recommendedName>
</protein>